<dbReference type="Pfam" id="PF00249">
    <property type="entry name" value="Myb_DNA-binding"/>
    <property type="match status" value="1"/>
</dbReference>
<keyword evidence="9" id="KW-1185">Reference proteome</keyword>
<evidence type="ECO:0000256" key="3">
    <source>
        <dbReference type="ARBA" id="ARBA00023163"/>
    </source>
</evidence>
<feature type="compositionally biased region" description="Basic residues" evidence="5">
    <location>
        <begin position="632"/>
        <end position="649"/>
    </location>
</feature>
<reference evidence="8 9" key="1">
    <citation type="journal article" date="2010" name="Cell">
        <title>The genome of Naegleria gruberi illuminates early eukaryotic versatility.</title>
        <authorList>
            <person name="Fritz-Laylin L.K."/>
            <person name="Prochnik S.E."/>
            <person name="Ginger M.L."/>
            <person name="Dacks J.B."/>
            <person name="Carpenter M.L."/>
            <person name="Field M.C."/>
            <person name="Kuo A."/>
            <person name="Paredez A."/>
            <person name="Chapman J."/>
            <person name="Pham J."/>
            <person name="Shu S."/>
            <person name="Neupane R."/>
            <person name="Cipriano M."/>
            <person name="Mancuso J."/>
            <person name="Tu H."/>
            <person name="Salamov A."/>
            <person name="Lindquist E."/>
            <person name="Shapiro H."/>
            <person name="Lucas S."/>
            <person name="Grigoriev I.V."/>
            <person name="Cande W.Z."/>
            <person name="Fulton C."/>
            <person name="Rokhsar D.S."/>
            <person name="Dawson S.C."/>
        </authorList>
    </citation>
    <scope>NUCLEOTIDE SEQUENCE [LARGE SCALE GENOMIC DNA]</scope>
    <source>
        <strain evidence="8 9">NEG-M</strain>
    </source>
</reference>
<dbReference type="PANTHER" id="PTHR44191:SF62">
    <property type="entry name" value="OS04G0341900 PROTEIN"/>
    <property type="match status" value="1"/>
</dbReference>
<evidence type="ECO:0000313" key="8">
    <source>
        <dbReference type="EMBL" id="EFC45497.1"/>
    </source>
</evidence>
<feature type="compositionally biased region" description="Polar residues" evidence="5">
    <location>
        <begin position="1"/>
        <end position="17"/>
    </location>
</feature>
<dbReference type="InterPro" id="IPR001005">
    <property type="entry name" value="SANT/Myb"/>
</dbReference>
<dbReference type="RefSeq" id="XP_002678241.1">
    <property type="nucleotide sequence ID" value="XM_002678195.1"/>
</dbReference>
<feature type="compositionally biased region" description="Polar residues" evidence="5">
    <location>
        <begin position="452"/>
        <end position="475"/>
    </location>
</feature>
<dbReference type="InterPro" id="IPR052245">
    <property type="entry name" value="Plant_Stress_Dev_TF"/>
</dbReference>
<evidence type="ECO:0000256" key="1">
    <source>
        <dbReference type="ARBA" id="ARBA00023015"/>
    </source>
</evidence>
<dbReference type="GO" id="GO:0006355">
    <property type="term" value="P:regulation of DNA-templated transcription"/>
    <property type="evidence" value="ECO:0007669"/>
    <property type="project" value="UniProtKB-ARBA"/>
</dbReference>
<feature type="compositionally biased region" description="Polar residues" evidence="5">
    <location>
        <begin position="503"/>
        <end position="512"/>
    </location>
</feature>
<feature type="compositionally biased region" description="Low complexity" evidence="5">
    <location>
        <begin position="18"/>
        <end position="28"/>
    </location>
</feature>
<dbReference type="STRING" id="5762.D2VCX1"/>
<accession>D2VCX1</accession>
<dbReference type="CDD" id="cd00167">
    <property type="entry name" value="SANT"/>
    <property type="match status" value="1"/>
</dbReference>
<dbReference type="GO" id="GO:0003677">
    <property type="term" value="F:DNA binding"/>
    <property type="evidence" value="ECO:0007669"/>
    <property type="project" value="UniProtKB-KW"/>
</dbReference>
<dbReference type="GeneID" id="8857389"/>
<dbReference type="InParanoid" id="D2VCX1"/>
<evidence type="ECO:0000313" key="9">
    <source>
        <dbReference type="Proteomes" id="UP000006671"/>
    </source>
</evidence>
<sequence length="676" mass="75039">MKVMSNVANTNNMNQFGPSSFTSTTTSATVPSSLSSSALATSTTAASATSNSVAGVNPQLPFSQHSLFSGVVPSSSATSANSHLQANQIGVVSNVTPLEDTNMNSNSGFDFLSMNPFSNPNDPFQLGSSGTQPQSVVNQSSSGLVSSMNQSSQGGFGNRERRLSSIFDIENSRDSLEGGIGLFGSNNVFNATNKEDSCFSFGEHTLSDKKNDIGEYDNSLFSFMEQRRYSKVAETNTTVPLNAGSALIPQKTDQFPLPPLSSPLLGTVNNENEFKFPSRDLLDESSKLSFASTGKSLTCTSSTSQPQQRNLSFNELYNNPFNYDALNSNNQTTMQKLLNMQQIILNNQERIQQNSYVDPSLMKQAQQQQQPTDQQLVWNSIMNAQRTNERFLAENIFNAQFNQNAFLNKENPLLEKHVPLNTIAVQSHSLNNTPRSNDSCNIGFMSHHPSYQFGSNSQKSIDNQKSNQPSQPAVTNSPSNSKNRKKRKAKEGTPEKKKKIKSQGHSSESQLSNQEIILASSSQFDFDEKSQPTKILPEDSNAALLDDDSNDSSDSNQKKFCFRNLIVEKSSKKMKFVNSDIKEEGVNQGAWSEREHQAFLRGLKDLGYGKWREIADRYVKTRTRIQVASHSQKYHQRLERHAKKKKKLQKNTTTNNQTEPQEDDMILQHDTIHSDE</sequence>
<keyword evidence="1" id="KW-0805">Transcription regulation</keyword>
<feature type="region of interest" description="Disordered" evidence="5">
    <location>
        <begin position="528"/>
        <end position="556"/>
    </location>
</feature>
<gene>
    <name evidence="8" type="ORF">NAEGRDRAFT_48527</name>
</gene>
<dbReference type="PANTHER" id="PTHR44191">
    <property type="entry name" value="TRANSCRIPTION FACTOR KUA1"/>
    <property type="match status" value="1"/>
</dbReference>
<evidence type="ECO:0000256" key="4">
    <source>
        <dbReference type="ARBA" id="ARBA00023242"/>
    </source>
</evidence>
<dbReference type="Proteomes" id="UP000006671">
    <property type="component" value="Unassembled WGS sequence"/>
</dbReference>
<feature type="region of interest" description="Disordered" evidence="5">
    <location>
        <begin position="449"/>
        <end position="512"/>
    </location>
</feature>
<evidence type="ECO:0000259" key="6">
    <source>
        <dbReference type="PROSITE" id="PS50090"/>
    </source>
</evidence>
<evidence type="ECO:0000259" key="7">
    <source>
        <dbReference type="PROSITE" id="PS51294"/>
    </source>
</evidence>
<feature type="domain" description="Myb-like" evidence="6">
    <location>
        <begin position="583"/>
        <end position="635"/>
    </location>
</feature>
<dbReference type="EMBL" id="GG738863">
    <property type="protein sequence ID" value="EFC45497.1"/>
    <property type="molecule type" value="Genomic_DNA"/>
</dbReference>
<dbReference type="AlphaFoldDB" id="D2VCX1"/>
<dbReference type="Gene3D" id="1.10.10.60">
    <property type="entry name" value="Homeodomain-like"/>
    <property type="match status" value="1"/>
</dbReference>
<dbReference type="SUPFAM" id="SSF46689">
    <property type="entry name" value="Homeodomain-like"/>
    <property type="match status" value="1"/>
</dbReference>
<dbReference type="PROSITE" id="PS50090">
    <property type="entry name" value="MYB_LIKE"/>
    <property type="match status" value="1"/>
</dbReference>
<organism evidence="9">
    <name type="scientific">Naegleria gruberi</name>
    <name type="common">Amoeba</name>
    <dbReference type="NCBI Taxonomy" id="5762"/>
    <lineage>
        <taxon>Eukaryota</taxon>
        <taxon>Discoba</taxon>
        <taxon>Heterolobosea</taxon>
        <taxon>Tetramitia</taxon>
        <taxon>Eutetramitia</taxon>
        <taxon>Vahlkampfiidae</taxon>
        <taxon>Naegleria</taxon>
    </lineage>
</organism>
<dbReference type="SMART" id="SM00717">
    <property type="entry name" value="SANT"/>
    <property type="match status" value="1"/>
</dbReference>
<protein>
    <submittedName>
        <fullName evidence="8">Predicted protein</fullName>
    </submittedName>
</protein>
<dbReference type="InterPro" id="IPR009057">
    <property type="entry name" value="Homeodomain-like_sf"/>
</dbReference>
<dbReference type="KEGG" id="ngr:NAEGRDRAFT_48527"/>
<feature type="region of interest" description="Disordered" evidence="5">
    <location>
        <begin position="1"/>
        <end position="28"/>
    </location>
</feature>
<dbReference type="VEuPathDB" id="AmoebaDB:NAEGRDRAFT_48527"/>
<keyword evidence="3" id="KW-0804">Transcription</keyword>
<feature type="domain" description="HTH myb-type" evidence="7">
    <location>
        <begin position="583"/>
        <end position="639"/>
    </location>
</feature>
<name>D2VCX1_NAEGR</name>
<dbReference type="InterPro" id="IPR017930">
    <property type="entry name" value="Myb_dom"/>
</dbReference>
<keyword evidence="2" id="KW-0238">DNA-binding</keyword>
<dbReference type="OrthoDB" id="118550at2759"/>
<feature type="region of interest" description="Disordered" evidence="5">
    <location>
        <begin position="629"/>
        <end position="676"/>
    </location>
</feature>
<feature type="compositionally biased region" description="Basic and acidic residues" evidence="5">
    <location>
        <begin position="666"/>
        <end position="676"/>
    </location>
</feature>
<dbReference type="InterPro" id="IPR006447">
    <property type="entry name" value="Myb_dom_plants"/>
</dbReference>
<dbReference type="PROSITE" id="PS51294">
    <property type="entry name" value="HTH_MYB"/>
    <property type="match status" value="1"/>
</dbReference>
<dbReference type="eggNOG" id="KOG0724">
    <property type="taxonomic scope" value="Eukaryota"/>
</dbReference>
<proteinExistence type="predicted"/>
<evidence type="ECO:0000256" key="2">
    <source>
        <dbReference type="ARBA" id="ARBA00023125"/>
    </source>
</evidence>
<evidence type="ECO:0000256" key="5">
    <source>
        <dbReference type="SAM" id="MobiDB-lite"/>
    </source>
</evidence>
<dbReference type="NCBIfam" id="TIGR01557">
    <property type="entry name" value="myb_SHAQKYF"/>
    <property type="match status" value="1"/>
</dbReference>
<keyword evidence="4" id="KW-0539">Nucleus</keyword>